<evidence type="ECO:0000256" key="7">
    <source>
        <dbReference type="ARBA" id="ARBA00023065"/>
    </source>
</evidence>
<dbReference type="KEGG" id="sami:SAMIE_1031660"/>
<keyword evidence="9 11" id="KW-0472">Membrane</keyword>
<dbReference type="GO" id="GO:0006826">
    <property type="term" value="P:iron ion transport"/>
    <property type="evidence" value="ECO:0007669"/>
    <property type="project" value="UniProtKB-KW"/>
</dbReference>
<dbReference type="PANTHER" id="PTHR32552:SF81">
    <property type="entry name" value="TONB-DEPENDENT OUTER MEMBRANE RECEPTOR"/>
    <property type="match status" value="1"/>
</dbReference>
<dbReference type="InterPro" id="IPR036942">
    <property type="entry name" value="Beta-barrel_TonB_sf"/>
</dbReference>
<evidence type="ECO:0000259" key="14">
    <source>
        <dbReference type="Pfam" id="PF00593"/>
    </source>
</evidence>
<dbReference type="PROSITE" id="PS52016">
    <property type="entry name" value="TONB_DEPENDENT_REC_3"/>
    <property type="match status" value="1"/>
</dbReference>
<reference evidence="16 17" key="1">
    <citation type="submission" date="2018-05" db="EMBL/GenBank/DDBJ databases">
        <title>Complete Genome Sequence of the Nonylphenol-Degrading Bacterium Sphingobium amiense DSM 16289T.</title>
        <authorList>
            <person name="Ootsuka M."/>
            <person name="Nishizawa T."/>
            <person name="Ohta H."/>
        </authorList>
    </citation>
    <scope>NUCLEOTIDE SEQUENCE [LARGE SCALE GENOMIC DNA]</scope>
    <source>
        <strain evidence="16 17">DSM 16289</strain>
    </source>
</reference>
<evidence type="ECO:0000256" key="1">
    <source>
        <dbReference type="ARBA" id="ARBA00004571"/>
    </source>
</evidence>
<dbReference type="GO" id="GO:0009279">
    <property type="term" value="C:cell outer membrane"/>
    <property type="evidence" value="ECO:0007669"/>
    <property type="project" value="UniProtKB-SubCell"/>
</dbReference>
<dbReference type="InterPro" id="IPR000531">
    <property type="entry name" value="Beta-barrel_TonB"/>
</dbReference>
<keyword evidence="4" id="KW-0410">Iron transport</keyword>
<dbReference type="AlphaFoldDB" id="A0A494WFM0"/>
<evidence type="ECO:0000256" key="12">
    <source>
        <dbReference type="RuleBase" id="RU003357"/>
    </source>
</evidence>
<dbReference type="CDD" id="cd01347">
    <property type="entry name" value="ligand_gated_channel"/>
    <property type="match status" value="1"/>
</dbReference>
<evidence type="ECO:0000256" key="3">
    <source>
        <dbReference type="ARBA" id="ARBA00022452"/>
    </source>
</evidence>
<evidence type="ECO:0000313" key="17">
    <source>
        <dbReference type="Proteomes" id="UP000279959"/>
    </source>
</evidence>
<keyword evidence="8 12" id="KW-0798">TonB box</keyword>
<evidence type="ECO:0000256" key="5">
    <source>
        <dbReference type="ARBA" id="ARBA00022692"/>
    </source>
</evidence>
<keyword evidence="17" id="KW-1185">Reference proteome</keyword>
<evidence type="ECO:0000256" key="9">
    <source>
        <dbReference type="ARBA" id="ARBA00023136"/>
    </source>
</evidence>
<gene>
    <name evidence="16" type="ORF">SAMIE_1031660</name>
</gene>
<evidence type="ECO:0000256" key="2">
    <source>
        <dbReference type="ARBA" id="ARBA00022448"/>
    </source>
</evidence>
<evidence type="ECO:0000256" key="13">
    <source>
        <dbReference type="SAM" id="SignalP"/>
    </source>
</evidence>
<feature type="domain" description="TonB-dependent receptor-like beta-barrel" evidence="14">
    <location>
        <begin position="262"/>
        <end position="698"/>
    </location>
</feature>
<evidence type="ECO:0000259" key="15">
    <source>
        <dbReference type="Pfam" id="PF07715"/>
    </source>
</evidence>
<dbReference type="PANTHER" id="PTHR32552">
    <property type="entry name" value="FERRICHROME IRON RECEPTOR-RELATED"/>
    <property type="match status" value="1"/>
</dbReference>
<keyword evidence="7" id="KW-0406">Ion transport</keyword>
<feature type="signal peptide" evidence="13">
    <location>
        <begin position="1"/>
        <end position="28"/>
    </location>
</feature>
<dbReference type="EMBL" id="AP018664">
    <property type="protein sequence ID" value="BBD99665.1"/>
    <property type="molecule type" value="Genomic_DNA"/>
</dbReference>
<keyword evidence="6" id="KW-0408">Iron</keyword>
<name>A0A494WFM0_9SPHN</name>
<evidence type="ECO:0000256" key="10">
    <source>
        <dbReference type="ARBA" id="ARBA00023237"/>
    </source>
</evidence>
<evidence type="ECO:0000256" key="6">
    <source>
        <dbReference type="ARBA" id="ARBA00023004"/>
    </source>
</evidence>
<keyword evidence="13" id="KW-0732">Signal</keyword>
<dbReference type="SUPFAM" id="SSF56935">
    <property type="entry name" value="Porins"/>
    <property type="match status" value="1"/>
</dbReference>
<feature type="chain" id="PRO_5019840487" evidence="13">
    <location>
        <begin position="29"/>
        <end position="736"/>
    </location>
</feature>
<dbReference type="InterPro" id="IPR039426">
    <property type="entry name" value="TonB-dep_rcpt-like"/>
</dbReference>
<keyword evidence="10 11" id="KW-0998">Cell outer membrane</keyword>
<keyword evidence="3 11" id="KW-1134">Transmembrane beta strand</keyword>
<evidence type="ECO:0000256" key="8">
    <source>
        <dbReference type="ARBA" id="ARBA00023077"/>
    </source>
</evidence>
<protein>
    <submittedName>
        <fullName evidence="16">TonB-dependent receptor</fullName>
    </submittedName>
</protein>
<organism evidence="16 17">
    <name type="scientific">Sphingobium amiense</name>
    <dbReference type="NCBI Taxonomy" id="135719"/>
    <lineage>
        <taxon>Bacteria</taxon>
        <taxon>Pseudomonadati</taxon>
        <taxon>Pseudomonadota</taxon>
        <taxon>Alphaproteobacteria</taxon>
        <taxon>Sphingomonadales</taxon>
        <taxon>Sphingomonadaceae</taxon>
        <taxon>Sphingobium</taxon>
    </lineage>
</organism>
<dbReference type="Pfam" id="PF00593">
    <property type="entry name" value="TonB_dep_Rec_b-barrel"/>
    <property type="match status" value="1"/>
</dbReference>
<keyword evidence="2 11" id="KW-0813">Transport</keyword>
<feature type="domain" description="TonB-dependent receptor plug" evidence="15">
    <location>
        <begin position="61"/>
        <end position="170"/>
    </location>
</feature>
<evidence type="ECO:0000256" key="11">
    <source>
        <dbReference type="PROSITE-ProRule" id="PRU01360"/>
    </source>
</evidence>
<proteinExistence type="inferred from homology"/>
<keyword evidence="5 11" id="KW-0812">Transmembrane</keyword>
<comment type="similarity">
    <text evidence="11 12">Belongs to the TonB-dependent receptor family.</text>
</comment>
<evidence type="ECO:0000256" key="4">
    <source>
        <dbReference type="ARBA" id="ARBA00022496"/>
    </source>
</evidence>
<dbReference type="InterPro" id="IPR012910">
    <property type="entry name" value="Plug_dom"/>
</dbReference>
<sequence>MPKNVIRFATCSSLAPIMAALMCSTSHAQAPDIGVSESPSPDSQGGGTDIVVTAQRREQKLQDVPIAITAVTSEELSARNVFDLQSISSVAPSVQITGAGGVAGNHQVSIRGISGQGSPIGTAQPVATYIDGEYLPTTDAAFFTLDDVERVEVLRGPQGTLYGRNSTAGAINIITRMPGQDLKAGFDVSYGNYAHVLARGSVSGPLAAGLSAGVSASYEARDGFIKNSTTGKSLDDLRSYVLRGKLYYQSPDENFSILAAADTWRRDNPSTIWSSLYNPAGNVFIGLPNPSTITVPARADDTYINDNKSEGQAITLTYKASPQLQFTSITTHRNYRVDISYYTPVFNLAGGSIIQYKTFNSEFRGNYTGDWLTITAGVNYYRSDQLYATQSPHALGTTLPYANPRDTSNLEAVGVFGQAEMTIAPDLTLVGGARYIHETQDFVIDYSKAAVPGPLVNGSVKANKPIFNGGINYKPDSDILLYAKVSQGYQAPGFNNSIRSTSAFTFRPETLVAYEAGIKSQFFGRLLTFNLAGFYYDYKDLQVRNIVTVGVQIIENAASAKIKGLEASLVLRPTRGLTLSGDLSWTDATYKSFCEGNGGSAPPANDTACINANGIAGWDRSGNYLSNSPKWSGTVSANYNLPLGPGELRTNVGYNFSSKAYFSPANEIPISRDSIDKLDARIGYKVEGFEIYAYGQNLTNRRFASYPIRALYTPINFVVSPPNDPRTYGVGMKYSF</sequence>
<comment type="subcellular location">
    <subcellularLocation>
        <location evidence="1 11">Cell outer membrane</location>
        <topology evidence="1 11">Multi-pass membrane protein</topology>
    </subcellularLocation>
</comment>
<evidence type="ECO:0000313" key="16">
    <source>
        <dbReference type="EMBL" id="BBD99665.1"/>
    </source>
</evidence>
<keyword evidence="16" id="KW-0675">Receptor</keyword>
<dbReference type="Pfam" id="PF07715">
    <property type="entry name" value="Plug"/>
    <property type="match status" value="1"/>
</dbReference>
<dbReference type="Gene3D" id="2.40.170.20">
    <property type="entry name" value="TonB-dependent receptor, beta-barrel domain"/>
    <property type="match status" value="1"/>
</dbReference>
<dbReference type="Proteomes" id="UP000279959">
    <property type="component" value="Chromosome"/>
</dbReference>
<accession>A0A494WFM0</accession>